<dbReference type="GO" id="GO:0015416">
    <property type="term" value="F:ABC-type phosphonate transporter activity"/>
    <property type="evidence" value="ECO:0007669"/>
    <property type="project" value="InterPro"/>
</dbReference>
<feature type="transmembrane region" description="Helical" evidence="7">
    <location>
        <begin position="184"/>
        <end position="206"/>
    </location>
</feature>
<keyword evidence="4 7" id="KW-0812">Transmembrane</keyword>
<evidence type="ECO:0000256" key="4">
    <source>
        <dbReference type="ARBA" id="ARBA00022692"/>
    </source>
</evidence>
<dbReference type="GO" id="GO:0005886">
    <property type="term" value="C:plasma membrane"/>
    <property type="evidence" value="ECO:0007669"/>
    <property type="project" value="UniProtKB-SubCell"/>
</dbReference>
<dbReference type="PANTHER" id="PTHR30043">
    <property type="entry name" value="PHOSPHONATES TRANSPORT SYSTEM PERMEASE PROTEIN"/>
    <property type="match status" value="1"/>
</dbReference>
<proteinExistence type="predicted"/>
<dbReference type="SUPFAM" id="SSF161098">
    <property type="entry name" value="MetI-like"/>
    <property type="match status" value="1"/>
</dbReference>
<keyword evidence="3" id="KW-1003">Cell membrane</keyword>
<feature type="transmembrane region" description="Helical" evidence="7">
    <location>
        <begin position="212"/>
        <end position="230"/>
    </location>
</feature>
<dbReference type="InterPro" id="IPR005769">
    <property type="entry name" value="PhnE/PtxC"/>
</dbReference>
<name>A0A382HUN8_9ZZZZ</name>
<sequence length="238" mass="25737">VAAVLGISRHLNIDVQALLWGAEDMAEYLSRFRTPEFSGFTHIAKLMAETLAIAVWGTAIAVFLAVILAPLAARNLSPHPIVYYTVREALNGLRALPDLLFASIFVAALGLGPLPGVLAIGFHSTGFLGKVLSEILERVDAGNYDAMRSVGANFPQLVMWAGWPSVLQEAIGYTIFLIDRNVRVAAILGLVGAGGIGMELTVAFRLFQYDRAAALVLVVLAVIVTIDYFSDWARRNVR</sequence>
<keyword evidence="2" id="KW-0813">Transport</keyword>
<keyword evidence="6 7" id="KW-0472">Membrane</keyword>
<evidence type="ECO:0000256" key="5">
    <source>
        <dbReference type="ARBA" id="ARBA00022989"/>
    </source>
</evidence>
<dbReference type="EMBL" id="UINC01063082">
    <property type="protein sequence ID" value="SVB90333.1"/>
    <property type="molecule type" value="Genomic_DNA"/>
</dbReference>
<reference evidence="9" key="1">
    <citation type="submission" date="2018-05" db="EMBL/GenBank/DDBJ databases">
        <authorList>
            <person name="Lanie J.A."/>
            <person name="Ng W.-L."/>
            <person name="Kazmierczak K.M."/>
            <person name="Andrzejewski T.M."/>
            <person name="Davidsen T.M."/>
            <person name="Wayne K.J."/>
            <person name="Tettelin H."/>
            <person name="Glass J.I."/>
            <person name="Rusch D."/>
            <person name="Podicherti R."/>
            <person name="Tsui H.-C.T."/>
            <person name="Winkler M.E."/>
        </authorList>
    </citation>
    <scope>NUCLEOTIDE SEQUENCE</scope>
</reference>
<evidence type="ECO:0000256" key="1">
    <source>
        <dbReference type="ARBA" id="ARBA00004651"/>
    </source>
</evidence>
<comment type="subcellular location">
    <subcellularLocation>
        <location evidence="1">Cell membrane</location>
        <topology evidence="1">Multi-pass membrane protein</topology>
    </subcellularLocation>
</comment>
<dbReference type="PROSITE" id="PS50928">
    <property type="entry name" value="ABC_TM1"/>
    <property type="match status" value="1"/>
</dbReference>
<dbReference type="InterPro" id="IPR035906">
    <property type="entry name" value="MetI-like_sf"/>
</dbReference>
<evidence type="ECO:0000256" key="2">
    <source>
        <dbReference type="ARBA" id="ARBA00022448"/>
    </source>
</evidence>
<feature type="domain" description="ABC transmembrane type-1" evidence="8">
    <location>
        <begin position="47"/>
        <end position="230"/>
    </location>
</feature>
<keyword evidence="5 7" id="KW-1133">Transmembrane helix</keyword>
<evidence type="ECO:0000313" key="9">
    <source>
        <dbReference type="EMBL" id="SVB90333.1"/>
    </source>
</evidence>
<organism evidence="9">
    <name type="scientific">marine metagenome</name>
    <dbReference type="NCBI Taxonomy" id="408172"/>
    <lineage>
        <taxon>unclassified sequences</taxon>
        <taxon>metagenomes</taxon>
        <taxon>ecological metagenomes</taxon>
    </lineage>
</organism>
<protein>
    <recommendedName>
        <fullName evidence="8">ABC transmembrane type-1 domain-containing protein</fullName>
    </recommendedName>
</protein>
<evidence type="ECO:0000256" key="7">
    <source>
        <dbReference type="SAM" id="Phobius"/>
    </source>
</evidence>
<feature type="transmembrane region" description="Helical" evidence="7">
    <location>
        <begin position="51"/>
        <end position="73"/>
    </location>
</feature>
<dbReference type="NCBIfam" id="TIGR01097">
    <property type="entry name" value="PhnE"/>
    <property type="match status" value="1"/>
</dbReference>
<dbReference type="Pfam" id="PF00528">
    <property type="entry name" value="BPD_transp_1"/>
    <property type="match status" value="1"/>
</dbReference>
<evidence type="ECO:0000256" key="3">
    <source>
        <dbReference type="ARBA" id="ARBA00022475"/>
    </source>
</evidence>
<feature type="non-terminal residue" evidence="9">
    <location>
        <position position="1"/>
    </location>
</feature>
<dbReference type="PANTHER" id="PTHR30043:SF1">
    <property type="entry name" value="ABC TRANSPORT SYSTEM PERMEASE PROTEIN P69"/>
    <property type="match status" value="1"/>
</dbReference>
<dbReference type="Gene3D" id="1.10.3720.10">
    <property type="entry name" value="MetI-like"/>
    <property type="match status" value="1"/>
</dbReference>
<evidence type="ECO:0000256" key="6">
    <source>
        <dbReference type="ARBA" id="ARBA00023136"/>
    </source>
</evidence>
<accession>A0A382HUN8</accession>
<evidence type="ECO:0000259" key="8">
    <source>
        <dbReference type="PROSITE" id="PS50928"/>
    </source>
</evidence>
<feature type="transmembrane region" description="Helical" evidence="7">
    <location>
        <begin position="99"/>
        <end position="122"/>
    </location>
</feature>
<dbReference type="AlphaFoldDB" id="A0A382HUN8"/>
<gene>
    <name evidence="9" type="ORF">METZ01_LOCUS243187</name>
</gene>
<dbReference type="InterPro" id="IPR000515">
    <property type="entry name" value="MetI-like"/>
</dbReference>